<keyword evidence="2" id="KW-0175">Coiled coil</keyword>
<dbReference type="InterPro" id="IPR058647">
    <property type="entry name" value="BSH_CzcB-like"/>
</dbReference>
<dbReference type="FunCoup" id="F8ABA5">
    <property type="interactions" value="345"/>
</dbReference>
<name>F8ABA5_THEID</name>
<evidence type="ECO:0000256" key="2">
    <source>
        <dbReference type="SAM" id="Coils"/>
    </source>
</evidence>
<dbReference type="AlphaFoldDB" id="F8ABA5"/>
<reference evidence="4 5" key="2">
    <citation type="journal article" date="2012" name="Stand. Genomic Sci.">
        <title>Complete genome sequence of the thermophilic sulfate-reducing ocean bacterium Thermodesulfatator indicus type strain (CIR29812(T)).</title>
        <authorList>
            <person name="Anderson I."/>
            <person name="Saunders E."/>
            <person name="Lapidus A."/>
            <person name="Nolan M."/>
            <person name="Lucas S."/>
            <person name="Tice H."/>
            <person name="Del Rio T.G."/>
            <person name="Cheng J.F."/>
            <person name="Han C."/>
            <person name="Tapia R."/>
            <person name="Goodwin L.A."/>
            <person name="Pitluck S."/>
            <person name="Liolios K."/>
            <person name="Mavromatis K."/>
            <person name="Pagani I."/>
            <person name="Ivanova N."/>
            <person name="Mikhailova N."/>
            <person name="Pati A."/>
            <person name="Chen A."/>
            <person name="Palaniappan K."/>
            <person name="Land M."/>
            <person name="Hauser L."/>
            <person name="Jeffries C.D."/>
            <person name="Chang Y.J."/>
            <person name="Brambilla E.M."/>
            <person name="Rohde M."/>
            <person name="Spring S."/>
            <person name="Goker M."/>
            <person name="Detter J.C."/>
            <person name="Woyke T."/>
            <person name="Bristow J."/>
            <person name="Eisen J.A."/>
            <person name="Markowitz V."/>
            <person name="Hugenholtz P."/>
            <person name="Kyrpides N.C."/>
            <person name="Klenk H.P."/>
        </authorList>
    </citation>
    <scope>NUCLEOTIDE SEQUENCE [LARGE SCALE GENOMIC DNA]</scope>
    <source>
        <strain evidence="5">DSM 15286 / JCM 11887 / CIR29812</strain>
    </source>
</reference>
<dbReference type="EMBL" id="CP002683">
    <property type="protein sequence ID" value="AEH45567.1"/>
    <property type="molecule type" value="Genomic_DNA"/>
</dbReference>
<dbReference type="KEGG" id="tid:Thein_1709"/>
<organism evidence="4 5">
    <name type="scientific">Thermodesulfatator indicus (strain DSM 15286 / JCM 11887 / CIR29812)</name>
    <dbReference type="NCBI Taxonomy" id="667014"/>
    <lineage>
        <taxon>Bacteria</taxon>
        <taxon>Pseudomonadati</taxon>
        <taxon>Thermodesulfobacteriota</taxon>
        <taxon>Thermodesulfobacteria</taxon>
        <taxon>Thermodesulfobacteriales</taxon>
        <taxon>Thermodesulfatatoraceae</taxon>
        <taxon>Thermodesulfatator</taxon>
    </lineage>
</organism>
<gene>
    <name evidence="4" type="ordered locus">Thein_1709</name>
</gene>
<sequence>MLTAIRRKTVIQIVLVLFVLAIGLGIAHHFISTKPKVPRRKVKPHIPVVQVETIKPQNFLVTIESFGTVKALRTGSIVSETSGRVIYISPNLLPGGRFKKGEVLVRLDSSDYKAALAMAKAELEEAKRAYEEIKAQAEAARQEWEDVLKEKTPPPPLVVKQPQIAAAKARIKAAQAKYEKARLDLERTVIRAPFDGLVTESKIELGQYLGKGSLVAKAYEVRAVEIAVPLSLEEIKWIQVPGFNAKKGSKAKVSLETLNATWSGRVVRSAAKANEKTRLIDIYVRVKNPLKAKVALVPGLFVKVELTGRTLKNVFILPRNALYFQEGKWLVYTVKNGRLIQKDIKVVLFDQRDRAIVREGLKPGDQLILTRLSKPVPGMKVHIKP</sequence>
<dbReference type="Pfam" id="PF25973">
    <property type="entry name" value="BSH_CzcB"/>
    <property type="match status" value="1"/>
</dbReference>
<dbReference type="NCBIfam" id="TIGR01730">
    <property type="entry name" value="RND_mfp"/>
    <property type="match status" value="1"/>
</dbReference>
<keyword evidence="5" id="KW-1185">Reference proteome</keyword>
<dbReference type="PaxDb" id="667014-Thein_1709"/>
<dbReference type="GO" id="GO:1990281">
    <property type="term" value="C:efflux pump complex"/>
    <property type="evidence" value="ECO:0007669"/>
    <property type="project" value="TreeGrafter"/>
</dbReference>
<proteinExistence type="inferred from homology"/>
<comment type="similarity">
    <text evidence="1">Belongs to the membrane fusion protein (MFP) (TC 8.A.1) family.</text>
</comment>
<evidence type="ECO:0000313" key="5">
    <source>
        <dbReference type="Proteomes" id="UP000006793"/>
    </source>
</evidence>
<dbReference type="Gene3D" id="2.40.420.20">
    <property type="match status" value="1"/>
</dbReference>
<reference evidence="5" key="1">
    <citation type="submission" date="2011-04" db="EMBL/GenBank/DDBJ databases">
        <title>The complete genome of Thermodesulfatator indicus DSM 15286.</title>
        <authorList>
            <person name="Lucas S."/>
            <person name="Copeland A."/>
            <person name="Lapidus A."/>
            <person name="Bruce D."/>
            <person name="Goodwin L."/>
            <person name="Pitluck S."/>
            <person name="Peters L."/>
            <person name="Kyrpides N."/>
            <person name="Mavromatis K."/>
            <person name="Pagani I."/>
            <person name="Ivanova N."/>
            <person name="Saunders L."/>
            <person name="Detter J.C."/>
            <person name="Tapia R."/>
            <person name="Han C."/>
            <person name="Land M."/>
            <person name="Hauser L."/>
            <person name="Markowitz V."/>
            <person name="Cheng J.-F."/>
            <person name="Hugenholtz P."/>
            <person name="Woyke T."/>
            <person name="Wu D."/>
            <person name="Spring S."/>
            <person name="Schroeder M."/>
            <person name="Brambilla E."/>
            <person name="Klenk H.-P."/>
            <person name="Eisen J.A."/>
        </authorList>
    </citation>
    <scope>NUCLEOTIDE SEQUENCE [LARGE SCALE GENOMIC DNA]</scope>
    <source>
        <strain evidence="5">DSM 15286 / JCM 11887 / CIR29812</strain>
    </source>
</reference>
<dbReference type="Gene3D" id="2.40.50.100">
    <property type="match status" value="1"/>
</dbReference>
<feature type="coiled-coil region" evidence="2">
    <location>
        <begin position="109"/>
        <end position="191"/>
    </location>
</feature>
<evidence type="ECO:0000313" key="4">
    <source>
        <dbReference type="EMBL" id="AEH45567.1"/>
    </source>
</evidence>
<dbReference type="PANTHER" id="PTHR30469">
    <property type="entry name" value="MULTIDRUG RESISTANCE PROTEIN MDTA"/>
    <property type="match status" value="1"/>
</dbReference>
<dbReference type="InterPro" id="IPR006143">
    <property type="entry name" value="RND_pump_MFP"/>
</dbReference>
<dbReference type="Proteomes" id="UP000006793">
    <property type="component" value="Chromosome"/>
</dbReference>
<feature type="domain" description="CzcB-like barrel-sandwich hybrid" evidence="3">
    <location>
        <begin position="74"/>
        <end position="211"/>
    </location>
</feature>
<dbReference type="PANTHER" id="PTHR30469:SF12">
    <property type="entry name" value="MULTIDRUG RESISTANCE PROTEIN MDTA"/>
    <property type="match status" value="1"/>
</dbReference>
<protein>
    <submittedName>
        <fullName evidence="4">Efflux transporter, RND family, MFP subunit</fullName>
    </submittedName>
</protein>
<dbReference type="Gene3D" id="1.10.287.470">
    <property type="entry name" value="Helix hairpin bin"/>
    <property type="match status" value="1"/>
</dbReference>
<dbReference type="STRING" id="667014.Thein_1709"/>
<accession>F8ABA5</accession>
<dbReference type="Gene3D" id="2.40.30.170">
    <property type="match status" value="1"/>
</dbReference>
<dbReference type="SUPFAM" id="SSF111369">
    <property type="entry name" value="HlyD-like secretion proteins"/>
    <property type="match status" value="1"/>
</dbReference>
<dbReference type="InParanoid" id="F8ABA5"/>
<evidence type="ECO:0000259" key="3">
    <source>
        <dbReference type="Pfam" id="PF25973"/>
    </source>
</evidence>
<evidence type="ECO:0000256" key="1">
    <source>
        <dbReference type="ARBA" id="ARBA00009477"/>
    </source>
</evidence>
<dbReference type="HOGENOM" id="CLU_018816_18_2_0"/>
<dbReference type="RefSeq" id="WP_013908308.1">
    <property type="nucleotide sequence ID" value="NC_015681.1"/>
</dbReference>
<dbReference type="eggNOG" id="COG0845">
    <property type="taxonomic scope" value="Bacteria"/>
</dbReference>
<dbReference type="GO" id="GO:0015562">
    <property type="term" value="F:efflux transmembrane transporter activity"/>
    <property type="evidence" value="ECO:0007669"/>
    <property type="project" value="TreeGrafter"/>
</dbReference>